<organism evidence="2 3">
    <name type="scientific">Roseisalinus antarcticus</name>
    <dbReference type="NCBI Taxonomy" id="254357"/>
    <lineage>
        <taxon>Bacteria</taxon>
        <taxon>Pseudomonadati</taxon>
        <taxon>Pseudomonadota</taxon>
        <taxon>Alphaproteobacteria</taxon>
        <taxon>Rhodobacterales</taxon>
        <taxon>Roseobacteraceae</taxon>
        <taxon>Roseisalinus</taxon>
    </lineage>
</organism>
<dbReference type="AlphaFoldDB" id="A0A1Y5TJL6"/>
<feature type="transmembrane region" description="Helical" evidence="1">
    <location>
        <begin position="68"/>
        <end position="91"/>
    </location>
</feature>
<feature type="transmembrane region" description="Helical" evidence="1">
    <location>
        <begin position="143"/>
        <end position="160"/>
    </location>
</feature>
<keyword evidence="3" id="KW-1185">Reference proteome</keyword>
<evidence type="ECO:0000256" key="1">
    <source>
        <dbReference type="SAM" id="Phobius"/>
    </source>
</evidence>
<gene>
    <name evidence="2" type="ORF">ROA7023_03077</name>
</gene>
<accession>A0A1Y5TJL6</accession>
<keyword evidence="1" id="KW-0472">Membrane</keyword>
<sequence length="170" mass="18623">MAVTADILRTWRGPREVMRSLLAHGPREDRALAYLITACVLLFVAQWPRLVRVAQGLETVQGQDSPELVQLVAYAFFGSVMVLPLVFYALAALSHLLARPLGGQGSWYSARLALFWTLLATAPVALLYGLVRGFSGPGIPAEILGLVWLAGFALIWLQCLREAEGPPPWQ</sequence>
<keyword evidence="1" id="KW-1133">Transmembrane helix</keyword>
<keyword evidence="1" id="KW-0812">Transmembrane</keyword>
<evidence type="ECO:0000313" key="2">
    <source>
        <dbReference type="EMBL" id="SLN65513.1"/>
    </source>
</evidence>
<feature type="transmembrane region" description="Helical" evidence="1">
    <location>
        <begin position="112"/>
        <end position="131"/>
    </location>
</feature>
<dbReference type="RefSeq" id="WP_085879882.1">
    <property type="nucleotide sequence ID" value="NZ_FWFZ01000018.1"/>
</dbReference>
<dbReference type="OrthoDB" id="7771437at2"/>
<protein>
    <submittedName>
        <fullName evidence="2">Yip1 domain protein</fullName>
    </submittedName>
</protein>
<dbReference type="EMBL" id="FWFZ01000018">
    <property type="protein sequence ID" value="SLN65513.1"/>
    <property type="molecule type" value="Genomic_DNA"/>
</dbReference>
<proteinExistence type="predicted"/>
<dbReference type="Proteomes" id="UP000193900">
    <property type="component" value="Unassembled WGS sequence"/>
</dbReference>
<feature type="transmembrane region" description="Helical" evidence="1">
    <location>
        <begin position="31"/>
        <end position="48"/>
    </location>
</feature>
<evidence type="ECO:0000313" key="3">
    <source>
        <dbReference type="Proteomes" id="UP000193900"/>
    </source>
</evidence>
<name>A0A1Y5TJL6_9RHOB</name>
<reference evidence="2 3" key="1">
    <citation type="submission" date="2017-03" db="EMBL/GenBank/DDBJ databases">
        <authorList>
            <person name="Afonso C.L."/>
            <person name="Miller P.J."/>
            <person name="Scott M.A."/>
            <person name="Spackman E."/>
            <person name="Goraichik I."/>
            <person name="Dimitrov K.M."/>
            <person name="Suarez D.L."/>
            <person name="Swayne D.E."/>
        </authorList>
    </citation>
    <scope>NUCLEOTIDE SEQUENCE [LARGE SCALE GENOMIC DNA]</scope>
    <source>
        <strain evidence="2 3">CECT 7023</strain>
    </source>
</reference>